<protein>
    <submittedName>
        <fullName evidence="3">Uncharacterized protein LOC115209673</fullName>
    </submittedName>
</protein>
<keyword evidence="1" id="KW-0732">Signal</keyword>
<evidence type="ECO:0000313" key="3">
    <source>
        <dbReference type="RefSeq" id="XP_029634003.1"/>
    </source>
</evidence>
<dbReference type="GO" id="GO:0008237">
    <property type="term" value="F:metallopeptidase activity"/>
    <property type="evidence" value="ECO:0007669"/>
    <property type="project" value="InterPro"/>
</dbReference>
<dbReference type="Gene3D" id="3.40.390.10">
    <property type="entry name" value="Collagenase (Catalytic Domain)"/>
    <property type="match status" value="1"/>
</dbReference>
<proteinExistence type="predicted"/>
<evidence type="ECO:0000313" key="2">
    <source>
        <dbReference type="Proteomes" id="UP000515154"/>
    </source>
</evidence>
<keyword evidence="2" id="KW-1185">Reference proteome</keyword>
<dbReference type="KEGG" id="osn:115209673"/>
<name>A0A6P7S7B4_9MOLL</name>
<dbReference type="RefSeq" id="XP_029634003.1">
    <property type="nucleotide sequence ID" value="XM_029778143.2"/>
</dbReference>
<reference evidence="3" key="1">
    <citation type="submission" date="2025-08" db="UniProtKB">
        <authorList>
            <consortium name="RefSeq"/>
        </authorList>
    </citation>
    <scope>IDENTIFICATION</scope>
</reference>
<dbReference type="InterPro" id="IPR024079">
    <property type="entry name" value="MetalloPept_cat_dom_sf"/>
</dbReference>
<dbReference type="AlphaFoldDB" id="A0A6P7S7B4"/>
<accession>A0A6P7S7B4</accession>
<feature type="chain" id="PRO_5027628007" evidence="1">
    <location>
        <begin position="20"/>
        <end position="296"/>
    </location>
</feature>
<dbReference type="SUPFAM" id="SSF55486">
    <property type="entry name" value="Metalloproteases ('zincins'), catalytic domain"/>
    <property type="match status" value="1"/>
</dbReference>
<evidence type="ECO:0000256" key="1">
    <source>
        <dbReference type="SAM" id="SignalP"/>
    </source>
</evidence>
<feature type="signal peptide" evidence="1">
    <location>
        <begin position="1"/>
        <end position="19"/>
    </location>
</feature>
<sequence length="296" mass="33374">MIFLSSLGLLACFVAASQAIAPPQLLDYEIGFGNISHGRVSFRSKYINQAGRIFNYRPAEPVIALTATNTVPELAVTKAAQIMIKMVKYMPVEVFQGLTRSLGAGLFSRTEGPTIYPEYENLADRPECYRKCSGACSITCTFDGRKWQHIAGISGTRSLCLDDIVLCNNKDPYGHKENIFSHEFAHLVMRYMPLAWRSKITNAYNQAKRYATWKLSTYAMATEWEYWAVASEAFFFDVTRTDVTGGLNMCGTNRLCPTEMAARDYIRRHDPQLFEVLSYAYTNSRPTIPGRLKVCV</sequence>
<dbReference type="Proteomes" id="UP000515154">
    <property type="component" value="Linkage group LG3"/>
</dbReference>
<organism evidence="2 3">
    <name type="scientific">Octopus sinensis</name>
    <name type="common">East Asian common octopus</name>
    <dbReference type="NCBI Taxonomy" id="2607531"/>
    <lineage>
        <taxon>Eukaryota</taxon>
        <taxon>Metazoa</taxon>
        <taxon>Spiralia</taxon>
        <taxon>Lophotrochozoa</taxon>
        <taxon>Mollusca</taxon>
        <taxon>Cephalopoda</taxon>
        <taxon>Coleoidea</taxon>
        <taxon>Octopodiformes</taxon>
        <taxon>Octopoda</taxon>
        <taxon>Incirrata</taxon>
        <taxon>Octopodidae</taxon>
        <taxon>Octopus</taxon>
    </lineage>
</organism>
<gene>
    <name evidence="3" type="primary">LOC115209673</name>
</gene>